<dbReference type="InterPro" id="IPR023271">
    <property type="entry name" value="Aquaporin-like"/>
</dbReference>
<evidence type="ECO:0000256" key="5">
    <source>
        <dbReference type="ARBA" id="ARBA00022989"/>
    </source>
</evidence>
<dbReference type="Proteomes" id="UP000594261">
    <property type="component" value="Chromosome 8"/>
</dbReference>
<keyword evidence="11" id="KW-1185">Reference proteome</keyword>
<keyword evidence="2 8" id="KW-0813">Transport</keyword>
<name>A0A7N2MBP6_QUELO</name>
<gene>
    <name evidence="10" type="primary">LOC115954416</name>
</gene>
<evidence type="ECO:0000256" key="4">
    <source>
        <dbReference type="ARBA" id="ARBA00022737"/>
    </source>
</evidence>
<dbReference type="InParanoid" id="A0A7N2MBP6"/>
<dbReference type="GO" id="GO:0016020">
    <property type="term" value="C:membrane"/>
    <property type="evidence" value="ECO:0007669"/>
    <property type="project" value="UniProtKB-SubCell"/>
</dbReference>
<evidence type="ECO:0000256" key="6">
    <source>
        <dbReference type="ARBA" id="ARBA00023136"/>
    </source>
</evidence>
<feature type="transmembrane region" description="Helical" evidence="9">
    <location>
        <begin position="132"/>
        <end position="155"/>
    </location>
</feature>
<evidence type="ECO:0000256" key="1">
    <source>
        <dbReference type="ARBA" id="ARBA00004141"/>
    </source>
</evidence>
<keyword evidence="6 9" id="KW-0472">Membrane</keyword>
<dbReference type="OMA" id="NTWELFF"/>
<dbReference type="GeneID" id="115954416"/>
<dbReference type="EMBL" id="LRBV02000008">
    <property type="status" value="NOT_ANNOTATED_CDS"/>
    <property type="molecule type" value="Genomic_DNA"/>
</dbReference>
<dbReference type="PANTHER" id="PTHR46739">
    <property type="entry name" value="AQUAPORIN SIP1-1"/>
    <property type="match status" value="1"/>
</dbReference>
<evidence type="ECO:0000256" key="8">
    <source>
        <dbReference type="RuleBase" id="RU000477"/>
    </source>
</evidence>
<comment type="similarity">
    <text evidence="7">Belongs to the MIP/aquaporin (TC 1.A.8) family. SIP (TC 1.A.8.10) subfamily.</text>
</comment>
<reference evidence="10" key="2">
    <citation type="submission" date="2021-01" db="UniProtKB">
        <authorList>
            <consortium name="EnsemblPlants"/>
        </authorList>
    </citation>
    <scope>IDENTIFICATION</scope>
</reference>
<feature type="transmembrane region" description="Helical" evidence="9">
    <location>
        <begin position="162"/>
        <end position="182"/>
    </location>
</feature>
<feature type="transmembrane region" description="Helical" evidence="9">
    <location>
        <begin position="43"/>
        <end position="69"/>
    </location>
</feature>
<sequence length="239" mass="25432">MGVVKEAIGDALLTSLWVFSTPLMGVLTTIIATYLGVQANPLAGFFITTNISTILVLSFSIIGAALGGASFNPSTTLSFYTAGLKPESSLISLAARFPAQAAGGVGGAKAILQLMPSQYKPRLKGPFLRVDLHTGAIAEGVLTFLINFTILFIVIRGPKNPLLKVWLIAVATMGLVVAGSGYTGPSMNPANAFGWAFVNDRHNSWEHFYVYWICPFAGSALAASIFRFLFLSPIKQKKA</sequence>
<dbReference type="PRINTS" id="PR00783">
    <property type="entry name" value="MINTRINSICP"/>
</dbReference>
<evidence type="ECO:0000256" key="7">
    <source>
        <dbReference type="ARBA" id="ARBA00024030"/>
    </source>
</evidence>
<dbReference type="RefSeq" id="XP_030928126.1">
    <property type="nucleotide sequence ID" value="XM_031072266.1"/>
</dbReference>
<dbReference type="EnsemblPlants" id="QL08p032717:mrna">
    <property type="protein sequence ID" value="QL08p032717:mrna:CDS:1"/>
    <property type="gene ID" value="QL08p032717"/>
</dbReference>
<feature type="transmembrane region" description="Helical" evidence="9">
    <location>
        <begin position="12"/>
        <end position="37"/>
    </location>
</feature>
<feature type="transmembrane region" description="Helical" evidence="9">
    <location>
        <begin position="209"/>
        <end position="230"/>
    </location>
</feature>
<dbReference type="Gramene" id="QL08p032717:mrna">
    <property type="protein sequence ID" value="QL08p032717:mrna:CDS:1"/>
    <property type="gene ID" value="QL08p032717"/>
</dbReference>
<organism evidence="10 11">
    <name type="scientific">Quercus lobata</name>
    <name type="common">Valley oak</name>
    <dbReference type="NCBI Taxonomy" id="97700"/>
    <lineage>
        <taxon>Eukaryota</taxon>
        <taxon>Viridiplantae</taxon>
        <taxon>Streptophyta</taxon>
        <taxon>Embryophyta</taxon>
        <taxon>Tracheophyta</taxon>
        <taxon>Spermatophyta</taxon>
        <taxon>Magnoliopsida</taxon>
        <taxon>eudicotyledons</taxon>
        <taxon>Gunneridae</taxon>
        <taxon>Pentapetalae</taxon>
        <taxon>rosids</taxon>
        <taxon>fabids</taxon>
        <taxon>Fagales</taxon>
        <taxon>Fagaceae</taxon>
        <taxon>Quercus</taxon>
    </lineage>
</organism>
<protein>
    <submittedName>
        <fullName evidence="10">Uncharacterized protein</fullName>
    </submittedName>
</protein>
<evidence type="ECO:0000256" key="2">
    <source>
        <dbReference type="ARBA" id="ARBA00022448"/>
    </source>
</evidence>
<reference evidence="10 11" key="1">
    <citation type="journal article" date="2016" name="G3 (Bethesda)">
        <title>First Draft Assembly and Annotation of the Genome of a California Endemic Oak Quercus lobata Nee (Fagaceae).</title>
        <authorList>
            <person name="Sork V.L."/>
            <person name="Fitz-Gibbon S.T."/>
            <person name="Puiu D."/>
            <person name="Crepeau M."/>
            <person name="Gugger P.F."/>
            <person name="Sherman R."/>
            <person name="Stevens K."/>
            <person name="Langley C.H."/>
            <person name="Pellegrini M."/>
            <person name="Salzberg S.L."/>
        </authorList>
    </citation>
    <scope>NUCLEOTIDE SEQUENCE [LARGE SCALE GENOMIC DNA]</scope>
    <source>
        <strain evidence="10 11">cv. SW786</strain>
    </source>
</reference>
<keyword evidence="5 9" id="KW-1133">Transmembrane helix</keyword>
<dbReference type="SUPFAM" id="SSF81338">
    <property type="entry name" value="Aquaporin-like"/>
    <property type="match status" value="1"/>
</dbReference>
<dbReference type="PANTHER" id="PTHR46739:SF2">
    <property type="entry name" value="MAJOR INTRINSIC PROTEIN (MIP) FAMILY TRANSPORTER"/>
    <property type="match status" value="1"/>
</dbReference>
<evidence type="ECO:0000256" key="9">
    <source>
        <dbReference type="SAM" id="Phobius"/>
    </source>
</evidence>
<dbReference type="KEGG" id="qlo:115954416"/>
<dbReference type="InterPro" id="IPR044222">
    <property type="entry name" value="SIP1-1/2-like"/>
</dbReference>
<keyword evidence="3 8" id="KW-0812">Transmembrane</keyword>
<accession>A0A7N2MBP6</accession>
<proteinExistence type="inferred from homology"/>
<evidence type="ECO:0000256" key="3">
    <source>
        <dbReference type="ARBA" id="ARBA00022692"/>
    </source>
</evidence>
<keyword evidence="4" id="KW-0677">Repeat</keyword>
<comment type="subcellular location">
    <subcellularLocation>
        <location evidence="1">Membrane</location>
        <topology evidence="1">Multi-pass membrane protein</topology>
    </subcellularLocation>
</comment>
<dbReference type="Pfam" id="PF00230">
    <property type="entry name" value="MIP"/>
    <property type="match status" value="1"/>
</dbReference>
<dbReference type="InterPro" id="IPR000425">
    <property type="entry name" value="MIP"/>
</dbReference>
<evidence type="ECO:0000313" key="11">
    <source>
        <dbReference type="Proteomes" id="UP000594261"/>
    </source>
</evidence>
<dbReference type="OrthoDB" id="3222at2759"/>
<dbReference type="GO" id="GO:0015250">
    <property type="term" value="F:water channel activity"/>
    <property type="evidence" value="ECO:0007669"/>
    <property type="project" value="InterPro"/>
</dbReference>
<dbReference type="AlphaFoldDB" id="A0A7N2MBP6"/>
<dbReference type="Gene3D" id="1.20.1080.10">
    <property type="entry name" value="Glycerol uptake facilitator protein"/>
    <property type="match status" value="1"/>
</dbReference>
<evidence type="ECO:0000313" key="10">
    <source>
        <dbReference type="EnsemblPlants" id="QL08p032717:mrna:CDS:1"/>
    </source>
</evidence>